<gene>
    <name evidence="2" type="ORF">PEVE_00005357</name>
</gene>
<accession>A0ABN8M083</accession>
<evidence type="ECO:0000313" key="2">
    <source>
        <dbReference type="EMBL" id="CAH3020025.1"/>
    </source>
</evidence>
<protein>
    <submittedName>
        <fullName evidence="2">Uncharacterized protein</fullName>
    </submittedName>
</protein>
<proteinExistence type="predicted"/>
<reference evidence="2 3" key="1">
    <citation type="submission" date="2022-05" db="EMBL/GenBank/DDBJ databases">
        <authorList>
            <consortium name="Genoscope - CEA"/>
            <person name="William W."/>
        </authorList>
    </citation>
    <scope>NUCLEOTIDE SEQUENCE [LARGE SCALE GENOMIC DNA]</scope>
</reference>
<evidence type="ECO:0000256" key="1">
    <source>
        <dbReference type="SAM" id="MobiDB-lite"/>
    </source>
</evidence>
<name>A0ABN8M083_9CNID</name>
<dbReference type="EMBL" id="CALNXI010000134">
    <property type="protein sequence ID" value="CAH3020025.1"/>
    <property type="molecule type" value="Genomic_DNA"/>
</dbReference>
<keyword evidence="3" id="KW-1185">Reference proteome</keyword>
<comment type="caution">
    <text evidence="2">The sequence shown here is derived from an EMBL/GenBank/DDBJ whole genome shotgun (WGS) entry which is preliminary data.</text>
</comment>
<feature type="non-terminal residue" evidence="2">
    <location>
        <position position="268"/>
    </location>
</feature>
<organism evidence="2 3">
    <name type="scientific">Porites evermanni</name>
    <dbReference type="NCBI Taxonomy" id="104178"/>
    <lineage>
        <taxon>Eukaryota</taxon>
        <taxon>Metazoa</taxon>
        <taxon>Cnidaria</taxon>
        <taxon>Anthozoa</taxon>
        <taxon>Hexacorallia</taxon>
        <taxon>Scleractinia</taxon>
        <taxon>Fungiina</taxon>
        <taxon>Poritidae</taxon>
        <taxon>Porites</taxon>
    </lineage>
</organism>
<evidence type="ECO:0000313" key="3">
    <source>
        <dbReference type="Proteomes" id="UP001159427"/>
    </source>
</evidence>
<feature type="region of interest" description="Disordered" evidence="1">
    <location>
        <begin position="185"/>
        <end position="214"/>
    </location>
</feature>
<dbReference type="Proteomes" id="UP001159427">
    <property type="component" value="Unassembled WGS sequence"/>
</dbReference>
<sequence length="268" mass="29477">MDYEDNQKLVIFDDYVCDKNQRQIIDYFNQGRHKNCSVILSNLTSDGDYDMVGKKLTNVGAPKFNSDAATKKYVDDNNSSFPTVLSTNLVVDSNISMKDTYRILNLKSPLDANEPATKQYADTRFLNKDGSHAMTGDLDMGNNKIKNLIKPTEDSDAATKLYVDESKVDGSVFLKLDGTRKMTGSLDMNNNPIGNLPLPSGDKQPLTTPTDHEDAANKKYVDDKLSINGGALANYLKKDGTTLLTGELNVNNNKIINLSTPTSDTDAT</sequence>